<dbReference type="InterPro" id="IPR038726">
    <property type="entry name" value="PDDEXK_AddAB-type"/>
</dbReference>
<protein>
    <submittedName>
        <fullName evidence="2">ATP-dependent helicase/nuclease subunit B</fullName>
        <ecNumber evidence="2">3.1.-.-</ecNumber>
        <ecNumber evidence="2">3.6.4.12</ecNumber>
    </submittedName>
</protein>
<dbReference type="NCBIfam" id="TIGR02786">
    <property type="entry name" value="addB_alphas"/>
    <property type="match status" value="1"/>
</dbReference>
<proteinExistence type="predicted"/>
<name>A0A840HZN4_9PROT</name>
<organism evidence="2 3">
    <name type="scientific">Parvularcula dongshanensis</name>
    <dbReference type="NCBI Taxonomy" id="1173995"/>
    <lineage>
        <taxon>Bacteria</taxon>
        <taxon>Pseudomonadati</taxon>
        <taxon>Pseudomonadota</taxon>
        <taxon>Alphaproteobacteria</taxon>
        <taxon>Parvularculales</taxon>
        <taxon>Parvularculaceae</taxon>
        <taxon>Parvularcula</taxon>
    </lineage>
</organism>
<dbReference type="InterPro" id="IPR011604">
    <property type="entry name" value="PDDEXK-like_dom_sf"/>
</dbReference>
<evidence type="ECO:0000313" key="2">
    <source>
        <dbReference type="EMBL" id="MBB4657565.1"/>
    </source>
</evidence>
<keyword evidence="2" id="KW-0347">Helicase</keyword>
<dbReference type="EMBL" id="JACHOB010000001">
    <property type="protein sequence ID" value="MBB4657565.1"/>
    <property type="molecule type" value="Genomic_DNA"/>
</dbReference>
<dbReference type="Pfam" id="PF12705">
    <property type="entry name" value="PDDEXK_1"/>
    <property type="match status" value="1"/>
</dbReference>
<dbReference type="InterPro" id="IPR014153">
    <property type="entry name" value="Ds_break_AddB"/>
</dbReference>
<evidence type="ECO:0000259" key="1">
    <source>
        <dbReference type="Pfam" id="PF12705"/>
    </source>
</evidence>
<sequence length="1016" mass="111005">MGTPLDMLLRPTPALYTIPAGRPFLRELAGPIVDAYKDDPLALADLTIFLPNRRATRALTMAFLDHTDGEGAMLLPRLRALGDVDEEDLLVTGAPLEAEASLPPAAEGIERRLVLARFLRRARQAQGHPVPAWPAALAAADELGKLLDDFHTEGVPFDRLATLVDDDAVPQGAAHWAQSLEFLKVVTEVWPAWTTAQGRIDGAARRRHVMDALTEHVAAAPGPVIVAGSLGTIPATARFMAKVAELDNGLVVLPGLDADLDERAWSEIEPPHPQALFKALLANAFDGLDREAVAAWPSAAEDAGGARRRGFLSLVLRPAETTDDWYGRMQRFREGGGVGIATGGMKVATARSEDEEAEFIALLLRETLETPEETAILVTPDRVLARRVQAKLARWDVSVDDSGGTPLAGTYRGTFLRAVARWLADPSDPVALRAVTVHDLCRLGETARQAGSDARALDRRLRGARPGPGFEGLRRAIRDDARRVPNERADARDRALALVDRLEAAAAPFLAARTPGDRLQAHIEVAQRLCETEKEGGDARLWRYEDGEALAVHLSTLLRHEAVLPDLGEGVGGYPDLFDALSSGPVVRPRGGHPRLQILGLLEARLQHADRIILAGLNEGVWPDDARTDPFLSRPMRQALGLPSPEMIIGRAAHDFSQLAAAPRVWLTRSAKAGRNPAKPSRWMVRFESFLAAEDGLAPIDDAPRLRAALTGLHGHDGAPTPCEKPRPCPPLEARPKTFSLSEIDTFLRDPYAIYAKRTLDLKALDAPGRPLDAGLKGTFYHAVFERFSKAWIDERPTDVAGTLTRFAEGLFEEWHVPVSIRALWRPRMRTGFEAFAAFDAAARAEGRLAKAEVEGEMRLTVEGVEYVVRGRADRIDLGEDGRASIFDYKTGQVPTMRQAKLFNPQLALTALMLKEGGFTELGPLEARRIAYLDSLPTRMPKEPFPKDHGAWDDALAEHLAEAEAGFRAWLAHFANEATPYESKPRAFMAKDYGDYDHLARRGEWAAAEAEEGADG</sequence>
<feature type="domain" description="PD-(D/E)XK endonuclease-like" evidence="1">
    <location>
        <begin position="738"/>
        <end position="979"/>
    </location>
</feature>
<reference evidence="2 3" key="1">
    <citation type="submission" date="2020-08" db="EMBL/GenBank/DDBJ databases">
        <title>Genomic Encyclopedia of Type Strains, Phase IV (KMG-IV): sequencing the most valuable type-strain genomes for metagenomic binning, comparative biology and taxonomic classification.</title>
        <authorList>
            <person name="Goeker M."/>
        </authorList>
    </citation>
    <scope>NUCLEOTIDE SEQUENCE [LARGE SCALE GENOMIC DNA]</scope>
    <source>
        <strain evidence="2 3">DSM 102850</strain>
    </source>
</reference>
<keyword evidence="3" id="KW-1185">Reference proteome</keyword>
<dbReference type="EC" id="3.1.-.-" evidence="2"/>
<dbReference type="InterPro" id="IPR027417">
    <property type="entry name" value="P-loop_NTPase"/>
</dbReference>
<gene>
    <name evidence="2" type="ORF">GGQ59_000065</name>
</gene>
<dbReference type="Proteomes" id="UP000563524">
    <property type="component" value="Unassembled WGS sequence"/>
</dbReference>
<dbReference type="SUPFAM" id="SSF52540">
    <property type="entry name" value="P-loop containing nucleoside triphosphate hydrolases"/>
    <property type="match status" value="1"/>
</dbReference>
<dbReference type="Gene3D" id="3.90.320.10">
    <property type="match status" value="1"/>
</dbReference>
<dbReference type="AlphaFoldDB" id="A0A840HZN4"/>
<evidence type="ECO:0000313" key="3">
    <source>
        <dbReference type="Proteomes" id="UP000563524"/>
    </source>
</evidence>
<keyword evidence="2" id="KW-0547">Nucleotide-binding</keyword>
<keyword evidence="2" id="KW-0067">ATP-binding</keyword>
<comment type="caution">
    <text evidence="2">The sequence shown here is derived from an EMBL/GenBank/DDBJ whole genome shotgun (WGS) entry which is preliminary data.</text>
</comment>
<dbReference type="GO" id="GO:0016787">
    <property type="term" value="F:hydrolase activity"/>
    <property type="evidence" value="ECO:0007669"/>
    <property type="project" value="UniProtKB-KW"/>
</dbReference>
<keyword evidence="2" id="KW-0378">Hydrolase</keyword>
<dbReference type="EC" id="3.6.4.12" evidence="2"/>
<dbReference type="GO" id="GO:0003678">
    <property type="term" value="F:DNA helicase activity"/>
    <property type="evidence" value="ECO:0007669"/>
    <property type="project" value="UniProtKB-EC"/>
</dbReference>
<accession>A0A840HZN4</accession>
<dbReference type="RefSeq" id="WP_183814767.1">
    <property type="nucleotide sequence ID" value="NZ_JACHOB010000001.1"/>
</dbReference>